<evidence type="ECO:0000313" key="2">
    <source>
        <dbReference type="EMBL" id="ABT16383.1"/>
    </source>
</evidence>
<protein>
    <submittedName>
        <fullName evidence="2">Uncharacterized protein Z249L</fullName>
    </submittedName>
</protein>
<dbReference type="InterPro" id="IPR015797">
    <property type="entry name" value="NUDIX_hydrolase-like_dom_sf"/>
</dbReference>
<accession>A7K8K9</accession>
<proteinExistence type="predicted"/>
<dbReference type="OrthoDB" id="10532at10239"/>
<feature type="region of interest" description="Disordered" evidence="1">
    <location>
        <begin position="182"/>
        <end position="204"/>
    </location>
</feature>
<dbReference type="RefSeq" id="YP_001426730.1">
    <property type="nucleotide sequence ID" value="NC_008724.1"/>
</dbReference>
<sequence length="204" mass="23647">MSSSAGVLPFSRNDGEIFFLVGRDIRDSVFSDFGGKLESVDKNDPIATATREFYEESLGVIFNSPHDLRQRLKELSVCLFGHTKNNHEYRMYMLEIPYCKDIPRKFNKVTSFLKYKNLGVNCIEKTELVWCNMDELLKMPKRTVFAETLQTNLNIIRRLETEPWRTLCVEFKSRANTRPVEKCTTASAPSDKYTPPTRRRSAPF</sequence>
<gene>
    <name evidence="2" type="primary">Z249L</name>
    <name evidence="2" type="ORF">ATCV1_Z249L</name>
</gene>
<reference evidence="2 3" key="1">
    <citation type="submission" date="2006-09" db="EMBL/GenBank/DDBJ databases">
        <title>Sequence and annotation of the 288-kb ATCV-1 virus that infects an endosymbiotic Chlorella strain of the heliozoon Acanthocystis turfacea.</title>
        <authorList>
            <person name="Fitzgerald L.A."/>
            <person name="Graves M.V."/>
            <person name="Li X."/>
            <person name="Pfitzner A.J.P."/>
            <person name="Hartigan J."/>
            <person name="Van Etten J.L."/>
        </authorList>
    </citation>
    <scope>NUCLEOTIDE SEQUENCE [LARGE SCALE GENOMIC DNA]</scope>
    <source>
        <strain evidence="2 3">ATCV-1</strain>
    </source>
</reference>
<name>A7K8K9_9PHYC</name>
<dbReference type="EMBL" id="EF101928">
    <property type="protein sequence ID" value="ABT16383.1"/>
    <property type="molecule type" value="Genomic_DNA"/>
</dbReference>
<keyword evidence="3" id="KW-1185">Reference proteome</keyword>
<evidence type="ECO:0000313" key="3">
    <source>
        <dbReference type="Proteomes" id="UP000202420"/>
    </source>
</evidence>
<dbReference type="Proteomes" id="UP000202420">
    <property type="component" value="Segment"/>
</dbReference>
<evidence type="ECO:0000256" key="1">
    <source>
        <dbReference type="SAM" id="MobiDB-lite"/>
    </source>
</evidence>
<organism evidence="2 3">
    <name type="scientific">Chlorovirus heliozoae</name>
    <dbReference type="NCBI Taxonomy" id="322019"/>
    <lineage>
        <taxon>Viruses</taxon>
        <taxon>Varidnaviria</taxon>
        <taxon>Bamfordvirae</taxon>
        <taxon>Nucleocytoviricota</taxon>
        <taxon>Megaviricetes</taxon>
        <taxon>Algavirales</taxon>
        <taxon>Phycodnaviridae</taxon>
        <taxon>Chlorovirus</taxon>
    </lineage>
</organism>
<dbReference type="Gene3D" id="3.90.79.10">
    <property type="entry name" value="Nucleoside Triphosphate Pyrophosphohydrolase"/>
    <property type="match status" value="1"/>
</dbReference>
<dbReference type="KEGG" id="vg:5470993"/>
<dbReference type="SUPFAM" id="SSF55811">
    <property type="entry name" value="Nudix"/>
    <property type="match status" value="1"/>
</dbReference>
<dbReference type="GeneID" id="5470993"/>